<accession>A0ACC0SKC3</accession>
<evidence type="ECO:0000313" key="2">
    <source>
        <dbReference type="Proteomes" id="UP000006729"/>
    </source>
</evidence>
<protein>
    <submittedName>
        <fullName evidence="1">Uncharacterized protein</fullName>
    </submittedName>
</protein>
<reference evidence="1 2" key="1">
    <citation type="journal article" date="2006" name="Science">
        <title>The genome of black cottonwood, Populus trichocarpa (Torr. &amp; Gray).</title>
        <authorList>
            <person name="Tuskan G.A."/>
            <person name="Difazio S."/>
            <person name="Jansson S."/>
            <person name="Bohlmann J."/>
            <person name="Grigoriev I."/>
            <person name="Hellsten U."/>
            <person name="Putnam N."/>
            <person name="Ralph S."/>
            <person name="Rombauts S."/>
            <person name="Salamov A."/>
            <person name="Schein J."/>
            <person name="Sterck L."/>
            <person name="Aerts A."/>
            <person name="Bhalerao R.R."/>
            <person name="Bhalerao R.P."/>
            <person name="Blaudez D."/>
            <person name="Boerjan W."/>
            <person name="Brun A."/>
            <person name="Brunner A."/>
            <person name="Busov V."/>
            <person name="Campbell M."/>
            <person name="Carlson J."/>
            <person name="Chalot M."/>
            <person name="Chapman J."/>
            <person name="Chen G.L."/>
            <person name="Cooper D."/>
            <person name="Coutinho P.M."/>
            <person name="Couturier J."/>
            <person name="Covert S."/>
            <person name="Cronk Q."/>
            <person name="Cunningham R."/>
            <person name="Davis J."/>
            <person name="Degroeve S."/>
            <person name="Dejardin A."/>
            <person name="Depamphilis C."/>
            <person name="Detter J."/>
            <person name="Dirks B."/>
            <person name="Dubchak I."/>
            <person name="Duplessis S."/>
            <person name="Ehlting J."/>
            <person name="Ellis B."/>
            <person name="Gendler K."/>
            <person name="Goodstein D."/>
            <person name="Gribskov M."/>
            <person name="Grimwood J."/>
            <person name="Groover A."/>
            <person name="Gunter L."/>
            <person name="Hamberger B."/>
            <person name="Heinze B."/>
            <person name="Helariutta Y."/>
            <person name="Henrissat B."/>
            <person name="Holligan D."/>
            <person name="Holt R."/>
            <person name="Huang W."/>
            <person name="Islam-Faridi N."/>
            <person name="Jones S."/>
            <person name="Jones-Rhoades M."/>
            <person name="Jorgensen R."/>
            <person name="Joshi C."/>
            <person name="Kangasjarvi J."/>
            <person name="Karlsson J."/>
            <person name="Kelleher C."/>
            <person name="Kirkpatrick R."/>
            <person name="Kirst M."/>
            <person name="Kohler A."/>
            <person name="Kalluri U."/>
            <person name="Larimer F."/>
            <person name="Leebens-Mack J."/>
            <person name="Leple J.C."/>
            <person name="Locascio P."/>
            <person name="Lou Y."/>
            <person name="Lucas S."/>
            <person name="Martin F."/>
            <person name="Montanini B."/>
            <person name="Napoli C."/>
            <person name="Nelson D.R."/>
            <person name="Nelson C."/>
            <person name="Nieminen K."/>
            <person name="Nilsson O."/>
            <person name="Pereda V."/>
            <person name="Peter G."/>
            <person name="Philippe R."/>
            <person name="Pilate G."/>
            <person name="Poliakov A."/>
            <person name="Razumovskaya J."/>
            <person name="Richardson P."/>
            <person name="Rinaldi C."/>
            <person name="Ritland K."/>
            <person name="Rouze P."/>
            <person name="Ryaboy D."/>
            <person name="Schmutz J."/>
            <person name="Schrader J."/>
            <person name="Segerman B."/>
            <person name="Shin H."/>
            <person name="Siddiqui A."/>
            <person name="Sterky F."/>
            <person name="Terry A."/>
            <person name="Tsai C.J."/>
            <person name="Uberbacher E."/>
            <person name="Unneberg P."/>
            <person name="Vahala J."/>
            <person name="Wall K."/>
            <person name="Wessler S."/>
            <person name="Yang G."/>
            <person name="Yin T."/>
            <person name="Douglas C."/>
            <person name="Marra M."/>
            <person name="Sandberg G."/>
            <person name="Van de Peer Y."/>
            <person name="Rokhsar D."/>
        </authorList>
    </citation>
    <scope>NUCLEOTIDE SEQUENCE [LARGE SCALE GENOMIC DNA]</scope>
    <source>
        <strain evidence="2">cv. Nisqually</strain>
    </source>
</reference>
<evidence type="ECO:0000313" key="1">
    <source>
        <dbReference type="EMBL" id="KAI9389648.1"/>
    </source>
</evidence>
<keyword evidence="2" id="KW-1185">Reference proteome</keyword>
<dbReference type="Proteomes" id="UP000006729">
    <property type="component" value="Chromosome 8"/>
</dbReference>
<sequence>MNVKHMSTRAFKSFKIVPTKHPHQWQKTAKQSNTTQDFLSENQVSLITLDSLIKLMEELPAKILYYNHHCQSLDSIHVKTAKSRISSCNLLLLSPNHVWIK</sequence>
<proteinExistence type="predicted"/>
<gene>
    <name evidence="1" type="ORF">POPTR_008G073050v4</name>
</gene>
<dbReference type="EMBL" id="CM009297">
    <property type="protein sequence ID" value="KAI9389648.1"/>
    <property type="molecule type" value="Genomic_DNA"/>
</dbReference>
<organism evidence="1 2">
    <name type="scientific">Populus trichocarpa</name>
    <name type="common">Western balsam poplar</name>
    <name type="synonym">Populus balsamifera subsp. trichocarpa</name>
    <dbReference type="NCBI Taxonomy" id="3694"/>
    <lineage>
        <taxon>Eukaryota</taxon>
        <taxon>Viridiplantae</taxon>
        <taxon>Streptophyta</taxon>
        <taxon>Embryophyta</taxon>
        <taxon>Tracheophyta</taxon>
        <taxon>Spermatophyta</taxon>
        <taxon>Magnoliopsida</taxon>
        <taxon>eudicotyledons</taxon>
        <taxon>Gunneridae</taxon>
        <taxon>Pentapetalae</taxon>
        <taxon>rosids</taxon>
        <taxon>fabids</taxon>
        <taxon>Malpighiales</taxon>
        <taxon>Salicaceae</taxon>
        <taxon>Saliceae</taxon>
        <taxon>Populus</taxon>
    </lineage>
</organism>
<name>A0ACC0SKC3_POPTR</name>
<comment type="caution">
    <text evidence="1">The sequence shown here is derived from an EMBL/GenBank/DDBJ whole genome shotgun (WGS) entry which is preliminary data.</text>
</comment>